<evidence type="ECO:0000313" key="3">
    <source>
        <dbReference type="Proteomes" id="UP000010797"/>
    </source>
</evidence>
<gene>
    <name evidence="2" type="ordered locus">Desdi_1437</name>
</gene>
<organism evidence="2 3">
    <name type="scientific">Desulfitobacterium dichloroeliminans (strain LMG P-21439 / DCA1)</name>
    <dbReference type="NCBI Taxonomy" id="871963"/>
    <lineage>
        <taxon>Bacteria</taxon>
        <taxon>Bacillati</taxon>
        <taxon>Bacillota</taxon>
        <taxon>Clostridia</taxon>
        <taxon>Eubacteriales</taxon>
        <taxon>Desulfitobacteriaceae</taxon>
        <taxon>Desulfitobacterium</taxon>
    </lineage>
</organism>
<name>L0F7D3_DESDL</name>
<dbReference type="STRING" id="871963.Desdi_1437"/>
<keyword evidence="1" id="KW-1277">Toxin-antitoxin system</keyword>
<dbReference type="HOGENOM" id="CLU_147162_6_0_9"/>
<dbReference type="Proteomes" id="UP000010797">
    <property type="component" value="Chromosome"/>
</dbReference>
<reference evidence="3" key="1">
    <citation type="submission" date="2012-02" db="EMBL/GenBank/DDBJ databases">
        <title>Complete sequence of Desulfitobacterium dichloroeliminans LMG P-21439.</title>
        <authorList>
            <person name="Lucas S."/>
            <person name="Han J."/>
            <person name="Lapidus A."/>
            <person name="Cheng J.-F."/>
            <person name="Goodwin L."/>
            <person name="Pitluck S."/>
            <person name="Peters L."/>
            <person name="Ovchinnikova G."/>
            <person name="Teshima H."/>
            <person name="Detter J.C."/>
            <person name="Han C."/>
            <person name="Tapia R."/>
            <person name="Land M."/>
            <person name="Hauser L."/>
            <person name="Kyrpides N."/>
            <person name="Ivanova N."/>
            <person name="Pagani I."/>
            <person name="Kruse T."/>
            <person name="de Vos W.M."/>
            <person name="Boon N."/>
            <person name="Smidt H."/>
            <person name="Woyke T."/>
        </authorList>
    </citation>
    <scope>NUCLEOTIDE SEQUENCE [LARGE SCALE GENOMIC DNA]</scope>
    <source>
        <strain evidence="3">LMG P-21439 / DCA1</strain>
    </source>
</reference>
<dbReference type="KEGG" id="ddl:Desdi_1437"/>
<dbReference type="InterPro" id="IPR007712">
    <property type="entry name" value="RelE/ParE_toxin"/>
</dbReference>
<dbReference type="InterPro" id="IPR035093">
    <property type="entry name" value="RelE/ParE_toxin_dom_sf"/>
</dbReference>
<dbReference type="eggNOG" id="COG3668">
    <property type="taxonomic scope" value="Bacteria"/>
</dbReference>
<dbReference type="AlphaFoldDB" id="L0F7D3"/>
<sequence>MNKILYSPEALNDIDEIWAYINNELQNSAAAQKIVSDTLDTIEKLRDFSELGPPLSSITEFESDYGFLVCGKYIVFYRVMGLDVHIDRVLYGRRNYMSILFGTLHNDDDSE</sequence>
<dbReference type="NCBIfam" id="TIGR02385">
    <property type="entry name" value="RelE_StbE"/>
    <property type="match status" value="1"/>
</dbReference>
<proteinExistence type="predicted"/>
<protein>
    <submittedName>
        <fullName evidence="2">Addiction module toxin, RelE/StbE family</fullName>
    </submittedName>
</protein>
<dbReference type="EMBL" id="CP003344">
    <property type="protein sequence ID" value="AGA68935.1"/>
    <property type="molecule type" value="Genomic_DNA"/>
</dbReference>
<evidence type="ECO:0000256" key="1">
    <source>
        <dbReference type="ARBA" id="ARBA00022649"/>
    </source>
</evidence>
<keyword evidence="3" id="KW-1185">Reference proteome</keyword>
<dbReference type="Gene3D" id="3.30.2310.20">
    <property type="entry name" value="RelE-like"/>
    <property type="match status" value="1"/>
</dbReference>
<dbReference type="OrthoDB" id="9806083at2"/>
<dbReference type="Pfam" id="PF05016">
    <property type="entry name" value="ParE_toxin"/>
    <property type="match status" value="1"/>
</dbReference>
<dbReference type="RefSeq" id="WP_015261928.1">
    <property type="nucleotide sequence ID" value="NC_019903.1"/>
</dbReference>
<accession>L0F7D3</accession>
<evidence type="ECO:0000313" key="2">
    <source>
        <dbReference type="EMBL" id="AGA68935.1"/>
    </source>
</evidence>